<dbReference type="RefSeq" id="WP_077101689.1">
    <property type="nucleotide sequence ID" value="NZ_CP133551.1"/>
</dbReference>
<dbReference type="Proteomes" id="UP000237447">
    <property type="component" value="Unassembled WGS sequence"/>
</dbReference>
<gene>
    <name evidence="2" type="ORF">CPJ18_11225</name>
    <name evidence="3" type="ORF">DSM25559_1461</name>
    <name evidence="1" type="ORF">RMS29_14550</name>
</gene>
<evidence type="ECO:0000313" key="4">
    <source>
        <dbReference type="Proteomes" id="UP000187891"/>
    </source>
</evidence>
<evidence type="ECO:0000313" key="1">
    <source>
        <dbReference type="EMBL" id="MDX8330455.1"/>
    </source>
</evidence>
<dbReference type="STRING" id="1907666.DSM25559_1461"/>
<dbReference type="EMBL" id="NXEJ01000006">
    <property type="protein sequence ID" value="POO51132.1"/>
    <property type="molecule type" value="Genomic_DNA"/>
</dbReference>
<evidence type="ECO:0000313" key="3">
    <source>
        <dbReference type="EMBL" id="SCX16352.1"/>
    </source>
</evidence>
<reference evidence="1 6" key="4">
    <citation type="journal article" date="2023" name="Phytobiomes J">
        <title>Deciphering the key players within the bacterial microbiota associated with aerial crown gall tumors on rhododendron: Insights into the gallobiome.</title>
        <authorList>
            <person name="Kuzmanovic N."/>
            <person name="Nesme J."/>
            <person name="Wolf J."/>
            <person name="Neumann-Schaal M."/>
            <person name="Petersen J."/>
            <person name="Fernandez-Gnecco G."/>
            <person name="Sproeer C."/>
            <person name="Bunk B."/>
            <person name="Overmann J."/>
            <person name="Sorensen S.J."/>
            <person name="Idczak E."/>
            <person name="Smalla K."/>
        </authorList>
    </citation>
    <scope>NUCLEOTIDE SEQUENCE [LARGE SCALE GENOMIC DNA]</scope>
    <source>
        <strain evidence="1">Rho-14.1</strain>
        <strain evidence="6">rho-14.1</strain>
    </source>
</reference>
<protein>
    <recommendedName>
        <fullName evidence="7">Flagellar FliJ protein</fullName>
    </recommendedName>
</protein>
<reference evidence="2 5" key="3">
    <citation type="journal article" date="2018" name="Syst. Appl. Microbiol.">
        <title>Agrobacterium rosae sp. nov., isolated from galls on different agricultural crops.</title>
        <authorList>
            <person name="Kuzmanovic N."/>
            <person name="Pulawska J."/>
            <person name="Smalla K."/>
            <person name="Nesme X."/>
        </authorList>
    </citation>
    <scope>NUCLEOTIDE SEQUENCE [LARGE SCALE GENOMIC DNA]</scope>
    <source>
        <strain evidence="2 5">NCPPB 1650</strain>
    </source>
</reference>
<evidence type="ECO:0000313" key="6">
    <source>
        <dbReference type="Proteomes" id="UP001277561"/>
    </source>
</evidence>
<evidence type="ECO:0000313" key="2">
    <source>
        <dbReference type="EMBL" id="POO51132.1"/>
    </source>
</evidence>
<dbReference type="EMBL" id="JAVRAD010000006">
    <property type="protein sequence ID" value="MDX8330455.1"/>
    <property type="molecule type" value="Genomic_DNA"/>
</dbReference>
<dbReference type="Proteomes" id="UP001277561">
    <property type="component" value="Unassembled WGS sequence"/>
</dbReference>
<sequence length="135" mass="15649">MDDSKSKKLNRLAKVQGHLKKMAENELAITTRERNEIAEKIDALSGYLTSLDPMHQQMLKHYATRHGKLMSRDVRLESIEKAQEQQVMKETKKGERLEDKRDAARADELRVREDNSVYELIDLHMSLKDSSLQQG</sequence>
<dbReference type="Proteomes" id="UP000187891">
    <property type="component" value="Unassembled WGS sequence"/>
</dbReference>
<keyword evidence="6" id="KW-1185">Reference proteome</keyword>
<dbReference type="EMBL" id="FMUE01000003">
    <property type="protein sequence ID" value="SCX16352.1"/>
    <property type="molecule type" value="Genomic_DNA"/>
</dbReference>
<dbReference type="AlphaFoldDB" id="A0A1R3TG78"/>
<evidence type="ECO:0000313" key="5">
    <source>
        <dbReference type="Proteomes" id="UP000237447"/>
    </source>
</evidence>
<evidence type="ECO:0008006" key="7">
    <source>
        <dbReference type="Google" id="ProtNLM"/>
    </source>
</evidence>
<accession>A0A1R3TG78</accession>
<dbReference type="GeneID" id="86879903"/>
<organism evidence="3 4">
    <name type="scientific">Agrobacterium rosae</name>
    <dbReference type="NCBI Taxonomy" id="1972867"/>
    <lineage>
        <taxon>Bacteria</taxon>
        <taxon>Pseudomonadati</taxon>
        <taxon>Pseudomonadota</taxon>
        <taxon>Alphaproteobacteria</taxon>
        <taxon>Hyphomicrobiales</taxon>
        <taxon>Rhizobiaceae</taxon>
        <taxon>Rhizobium/Agrobacterium group</taxon>
        <taxon>Agrobacterium</taxon>
    </lineage>
</organism>
<name>A0A1R3TG78_9HYPH</name>
<reference evidence="4" key="2">
    <citation type="submission" date="2016-10" db="EMBL/GenBank/DDBJ databases">
        <authorList>
            <person name="Wibberg D."/>
        </authorList>
    </citation>
    <scope>NUCLEOTIDE SEQUENCE [LARGE SCALE GENOMIC DNA]</scope>
</reference>
<accession>A0A2S4EBU3</accession>
<reference evidence="3" key="1">
    <citation type="submission" date="2016-10" db="EMBL/GenBank/DDBJ databases">
        <authorList>
            <person name="de Groot N.N."/>
        </authorList>
    </citation>
    <scope>NUCLEOTIDE SEQUENCE [LARGE SCALE GENOMIC DNA]</scope>
    <source>
        <strain evidence="3">DSM25559</strain>
    </source>
</reference>
<proteinExistence type="predicted"/>